<dbReference type="OrthoDB" id="2361087at2"/>
<dbReference type="Proteomes" id="UP000198778">
    <property type="component" value="Unassembled WGS sequence"/>
</dbReference>
<proteinExistence type="predicted"/>
<reference evidence="3" key="1">
    <citation type="submission" date="2016-10" db="EMBL/GenBank/DDBJ databases">
        <authorList>
            <person name="Varghese N."/>
            <person name="Submissions S."/>
        </authorList>
    </citation>
    <scope>NUCLEOTIDE SEQUENCE [LARGE SCALE GENOMIC DNA]</scope>
    <source>
        <strain evidence="3">CGMCC 1.10369</strain>
    </source>
</reference>
<dbReference type="STRING" id="745820.SAMN04488053_101800"/>
<keyword evidence="3" id="KW-1185">Reference proteome</keyword>
<organism evidence="2 3">
    <name type="scientific">Alkalicoccus daliensis</name>
    <dbReference type="NCBI Taxonomy" id="745820"/>
    <lineage>
        <taxon>Bacteria</taxon>
        <taxon>Bacillati</taxon>
        <taxon>Bacillota</taxon>
        <taxon>Bacilli</taxon>
        <taxon>Bacillales</taxon>
        <taxon>Bacillaceae</taxon>
        <taxon>Alkalicoccus</taxon>
    </lineage>
</organism>
<sequence length="114" mass="12644">MKVEITNAALEKLSEMNFPEELNVLFISHETAGTGCVVNGVSDLVLTSESQLPQSISFIETNADSFLAALDSRVDWIYEENMKIDYNEKAGAFQLSSPAQMLNPRMKVRSAEKV</sequence>
<dbReference type="Gene3D" id="2.60.300.12">
    <property type="entry name" value="HesB-like domain"/>
    <property type="match status" value="1"/>
</dbReference>
<dbReference type="InterPro" id="IPR000361">
    <property type="entry name" value="ATAP_core_dom"/>
</dbReference>
<evidence type="ECO:0000259" key="1">
    <source>
        <dbReference type="Pfam" id="PF01521"/>
    </source>
</evidence>
<dbReference type="Pfam" id="PF01521">
    <property type="entry name" value="Fe-S_biosyn"/>
    <property type="match status" value="1"/>
</dbReference>
<dbReference type="InterPro" id="IPR035903">
    <property type="entry name" value="HesB-like_dom_sf"/>
</dbReference>
<gene>
    <name evidence="2" type="ORF">SAMN04488053_101800</name>
</gene>
<accession>A0A1H0B9S6</accession>
<dbReference type="AlphaFoldDB" id="A0A1H0B9S6"/>
<name>A0A1H0B9S6_9BACI</name>
<evidence type="ECO:0000313" key="3">
    <source>
        <dbReference type="Proteomes" id="UP000198778"/>
    </source>
</evidence>
<dbReference type="SUPFAM" id="SSF89360">
    <property type="entry name" value="HesB-like domain"/>
    <property type="match status" value="1"/>
</dbReference>
<dbReference type="RefSeq" id="WP_090840769.1">
    <property type="nucleotide sequence ID" value="NZ_FNIL01000001.1"/>
</dbReference>
<feature type="domain" description="Core" evidence="1">
    <location>
        <begin position="1"/>
        <end position="108"/>
    </location>
</feature>
<dbReference type="EMBL" id="FNIL01000001">
    <property type="protein sequence ID" value="SDN42113.1"/>
    <property type="molecule type" value="Genomic_DNA"/>
</dbReference>
<evidence type="ECO:0000313" key="2">
    <source>
        <dbReference type="EMBL" id="SDN42113.1"/>
    </source>
</evidence>
<protein>
    <submittedName>
        <fullName evidence="2">Uncharacterized protein YqkB</fullName>
    </submittedName>
</protein>